<accession>A0A4V4HEK2</accession>
<proteinExistence type="predicted"/>
<protein>
    <recommendedName>
        <fullName evidence="2">DUF6533 domain-containing protein</fullName>
    </recommendedName>
</protein>
<evidence type="ECO:0000313" key="4">
    <source>
        <dbReference type="Proteomes" id="UP000297245"/>
    </source>
</evidence>
<feature type="transmembrane region" description="Helical" evidence="1">
    <location>
        <begin position="96"/>
        <end position="114"/>
    </location>
</feature>
<evidence type="ECO:0000313" key="3">
    <source>
        <dbReference type="EMBL" id="THU91445.1"/>
    </source>
</evidence>
<dbReference type="AlphaFoldDB" id="A0A4V4HEK2"/>
<feature type="transmembrane region" description="Helical" evidence="1">
    <location>
        <begin position="170"/>
        <end position="194"/>
    </location>
</feature>
<dbReference type="InterPro" id="IPR045340">
    <property type="entry name" value="DUF6533"/>
</dbReference>
<feature type="transmembrane region" description="Helical" evidence="1">
    <location>
        <begin position="215"/>
        <end position="235"/>
    </location>
</feature>
<reference evidence="3 4" key="1">
    <citation type="journal article" date="2019" name="Nat. Ecol. Evol.">
        <title>Megaphylogeny resolves global patterns of mushroom evolution.</title>
        <authorList>
            <person name="Varga T."/>
            <person name="Krizsan K."/>
            <person name="Foldi C."/>
            <person name="Dima B."/>
            <person name="Sanchez-Garcia M."/>
            <person name="Sanchez-Ramirez S."/>
            <person name="Szollosi G.J."/>
            <person name="Szarkandi J.G."/>
            <person name="Papp V."/>
            <person name="Albert L."/>
            <person name="Andreopoulos W."/>
            <person name="Angelini C."/>
            <person name="Antonin V."/>
            <person name="Barry K.W."/>
            <person name="Bougher N.L."/>
            <person name="Buchanan P."/>
            <person name="Buyck B."/>
            <person name="Bense V."/>
            <person name="Catcheside P."/>
            <person name="Chovatia M."/>
            <person name="Cooper J."/>
            <person name="Damon W."/>
            <person name="Desjardin D."/>
            <person name="Finy P."/>
            <person name="Geml J."/>
            <person name="Haridas S."/>
            <person name="Hughes K."/>
            <person name="Justo A."/>
            <person name="Karasinski D."/>
            <person name="Kautmanova I."/>
            <person name="Kiss B."/>
            <person name="Kocsube S."/>
            <person name="Kotiranta H."/>
            <person name="LaButti K.M."/>
            <person name="Lechner B.E."/>
            <person name="Liimatainen K."/>
            <person name="Lipzen A."/>
            <person name="Lukacs Z."/>
            <person name="Mihaltcheva S."/>
            <person name="Morgado L.N."/>
            <person name="Niskanen T."/>
            <person name="Noordeloos M.E."/>
            <person name="Ohm R.A."/>
            <person name="Ortiz-Santana B."/>
            <person name="Ovrebo C."/>
            <person name="Racz N."/>
            <person name="Riley R."/>
            <person name="Savchenko A."/>
            <person name="Shiryaev A."/>
            <person name="Soop K."/>
            <person name="Spirin V."/>
            <person name="Szebenyi C."/>
            <person name="Tomsovsky M."/>
            <person name="Tulloss R.E."/>
            <person name="Uehling J."/>
            <person name="Grigoriev I.V."/>
            <person name="Vagvolgyi C."/>
            <person name="Papp T."/>
            <person name="Martin F.M."/>
            <person name="Miettinen O."/>
            <person name="Hibbett D.S."/>
            <person name="Nagy L.G."/>
        </authorList>
    </citation>
    <scope>NUCLEOTIDE SEQUENCE [LARGE SCALE GENOMIC DNA]</scope>
    <source>
        <strain evidence="3 4">CBS 962.96</strain>
    </source>
</reference>
<feature type="transmembrane region" description="Helical" evidence="1">
    <location>
        <begin position="126"/>
        <end position="150"/>
    </location>
</feature>
<keyword evidence="1" id="KW-0812">Transmembrane</keyword>
<dbReference type="EMBL" id="ML179306">
    <property type="protein sequence ID" value="THU91445.1"/>
    <property type="molecule type" value="Genomic_DNA"/>
</dbReference>
<dbReference type="Pfam" id="PF20151">
    <property type="entry name" value="DUF6533"/>
    <property type="match status" value="1"/>
</dbReference>
<feature type="transmembrane region" description="Helical" evidence="1">
    <location>
        <begin position="58"/>
        <end position="76"/>
    </location>
</feature>
<sequence>MTTTSSTLTDSSFTLGAQATSRSFVGSLAFLLYDILLTVDQEVDLLQQRAQWSPFKFLYLYVRYVPFLLQVPLLLVGTEITPRFHFDQSDCYKWEIYQGMVMALVMGPVDYILVARIYALYHAQPIIQIIVSISYIAGLTFMFLGLGLALPGLKYDKICHTLAVPNVFMFYGGGEVALQTVLFSLTLYKFIASLRQDGWRSVRGVPIMTLIVRDGTWAFFMLFGLVATQALVYLAGQDGGILYGWMLSSFSFCGYRILLNFTHLPRSRNTTTTTTSRLTTVVSQWTEHISPVSFGDWEADPDMRENEYEFNDIMARNDYER</sequence>
<evidence type="ECO:0000256" key="1">
    <source>
        <dbReference type="SAM" id="Phobius"/>
    </source>
</evidence>
<dbReference type="OrthoDB" id="2637653at2759"/>
<keyword evidence="1" id="KW-0472">Membrane</keyword>
<keyword evidence="1" id="KW-1133">Transmembrane helix</keyword>
<name>A0A4V4HEK2_DENBC</name>
<evidence type="ECO:0000259" key="2">
    <source>
        <dbReference type="Pfam" id="PF20151"/>
    </source>
</evidence>
<feature type="transmembrane region" description="Helical" evidence="1">
    <location>
        <begin position="241"/>
        <end position="259"/>
    </location>
</feature>
<gene>
    <name evidence="3" type="ORF">K435DRAFT_863429</name>
</gene>
<organism evidence="3 4">
    <name type="scientific">Dendrothele bispora (strain CBS 962.96)</name>
    <dbReference type="NCBI Taxonomy" id="1314807"/>
    <lineage>
        <taxon>Eukaryota</taxon>
        <taxon>Fungi</taxon>
        <taxon>Dikarya</taxon>
        <taxon>Basidiomycota</taxon>
        <taxon>Agaricomycotina</taxon>
        <taxon>Agaricomycetes</taxon>
        <taxon>Agaricomycetidae</taxon>
        <taxon>Agaricales</taxon>
        <taxon>Agaricales incertae sedis</taxon>
        <taxon>Dendrothele</taxon>
    </lineage>
</organism>
<feature type="domain" description="DUF6533" evidence="2">
    <location>
        <begin position="25"/>
        <end position="68"/>
    </location>
</feature>
<dbReference type="Proteomes" id="UP000297245">
    <property type="component" value="Unassembled WGS sequence"/>
</dbReference>
<keyword evidence="4" id="KW-1185">Reference proteome</keyword>